<dbReference type="InterPro" id="IPR011009">
    <property type="entry name" value="Kinase-like_dom_sf"/>
</dbReference>
<dbReference type="GO" id="GO:0005524">
    <property type="term" value="F:ATP binding"/>
    <property type="evidence" value="ECO:0007669"/>
    <property type="project" value="UniProtKB-UniRule"/>
</dbReference>
<gene>
    <name evidence="3" type="ORF">B9Z55_028860</name>
</gene>
<dbReference type="SUPFAM" id="SSF56112">
    <property type="entry name" value="Protein kinase-like (PK-like)"/>
    <property type="match status" value="1"/>
</dbReference>
<keyword evidence="4" id="KW-1185">Reference proteome</keyword>
<dbReference type="InterPro" id="IPR017441">
    <property type="entry name" value="Protein_kinase_ATP_BS"/>
</dbReference>
<keyword evidence="1" id="KW-0547">Nucleotide-binding</keyword>
<evidence type="ECO:0000259" key="2">
    <source>
        <dbReference type="PROSITE" id="PS50011"/>
    </source>
</evidence>
<protein>
    <recommendedName>
        <fullName evidence="2">Protein kinase domain-containing protein</fullName>
    </recommendedName>
</protein>
<reference evidence="4" key="1">
    <citation type="submission" date="2017-10" db="EMBL/GenBank/DDBJ databases">
        <title>Rapid genome shrinkage in a self-fertile nematode reveals novel sperm competition proteins.</title>
        <authorList>
            <person name="Yin D."/>
            <person name="Schwarz E.M."/>
            <person name="Thomas C.G."/>
            <person name="Felde R.L."/>
            <person name="Korf I.F."/>
            <person name="Cutter A.D."/>
            <person name="Schartner C.M."/>
            <person name="Ralston E.J."/>
            <person name="Meyer B.J."/>
            <person name="Haag E.S."/>
        </authorList>
    </citation>
    <scope>NUCLEOTIDE SEQUENCE [LARGE SCALE GENOMIC DNA]</scope>
    <source>
        <strain evidence="4">JU1422</strain>
    </source>
</reference>
<dbReference type="STRING" id="1611254.A0A2G5S9Q4"/>
<dbReference type="Proteomes" id="UP000230233">
    <property type="component" value="Unassembled WGS sequence"/>
</dbReference>
<dbReference type="Pfam" id="PF00069">
    <property type="entry name" value="Pkinase"/>
    <property type="match status" value="1"/>
</dbReference>
<dbReference type="EMBL" id="PDUG01000044">
    <property type="protein sequence ID" value="PIC11757.1"/>
    <property type="molecule type" value="Genomic_DNA"/>
</dbReference>
<dbReference type="PROSITE" id="PS50011">
    <property type="entry name" value="PROTEIN_KINASE_DOM"/>
    <property type="match status" value="1"/>
</dbReference>
<dbReference type="PROSITE" id="PS00107">
    <property type="entry name" value="PROTEIN_KINASE_ATP"/>
    <property type="match status" value="1"/>
</dbReference>
<dbReference type="InterPro" id="IPR000719">
    <property type="entry name" value="Prot_kinase_dom"/>
</dbReference>
<comment type="caution">
    <text evidence="3">The sequence shown here is derived from an EMBL/GenBank/DDBJ whole genome shotgun (WGS) entry which is preliminary data.</text>
</comment>
<dbReference type="PANTHER" id="PTHR24347">
    <property type="entry name" value="SERINE/THREONINE-PROTEIN KINASE"/>
    <property type="match status" value="1"/>
</dbReference>
<evidence type="ECO:0000313" key="4">
    <source>
        <dbReference type="Proteomes" id="UP000230233"/>
    </source>
</evidence>
<sequence>MILFLYMQKSSKIQTDESVWRTDRRTSKMGHWLVMVKKRRVEPTGGMAAVIRISIGNQALRLEWKELCTMNASDQDDYVRRGQILLSDSGSKFEIGEKLGSGAFGQVYQSRYTKKNGTEDGIVAVKLVKYEEGEDADVQREREILNLCAPVENVITLKKAFTFILDEQHFMLFAFEKYGLSLESMLKDRIINVPNTLKVGYIVLGIFEHLQKLGIVFRDLHPGQLLFCSDLVHMKLTDFGMAQQAKRNKNTTKEANTYVYAFDAASVAFLLVCCRTDAKVMDKPELTTSAFVNELRGVKDTLLQNNMMFAYEFVDELTRQMRGNLSYAKLQRALSAGLVTFDPDDKFILTDSVPSMLA</sequence>
<feature type="domain" description="Protein kinase" evidence="2">
    <location>
        <begin position="93"/>
        <end position="358"/>
    </location>
</feature>
<dbReference type="Gene3D" id="1.10.510.10">
    <property type="entry name" value="Transferase(Phosphotransferase) domain 1"/>
    <property type="match status" value="1"/>
</dbReference>
<dbReference type="AlphaFoldDB" id="A0A2G5S9Q4"/>
<dbReference type="GO" id="GO:0004672">
    <property type="term" value="F:protein kinase activity"/>
    <property type="evidence" value="ECO:0007669"/>
    <property type="project" value="InterPro"/>
</dbReference>
<evidence type="ECO:0000256" key="1">
    <source>
        <dbReference type="PROSITE-ProRule" id="PRU10141"/>
    </source>
</evidence>
<accession>A0A2G5S9Q4</accession>
<keyword evidence="1" id="KW-0067">ATP-binding</keyword>
<feature type="binding site" evidence="1">
    <location>
        <position position="126"/>
    </location>
    <ligand>
        <name>ATP</name>
        <dbReference type="ChEBI" id="CHEBI:30616"/>
    </ligand>
</feature>
<proteinExistence type="predicted"/>
<dbReference type="OrthoDB" id="541276at2759"/>
<organism evidence="3 4">
    <name type="scientific">Caenorhabditis nigoni</name>
    <dbReference type="NCBI Taxonomy" id="1611254"/>
    <lineage>
        <taxon>Eukaryota</taxon>
        <taxon>Metazoa</taxon>
        <taxon>Ecdysozoa</taxon>
        <taxon>Nematoda</taxon>
        <taxon>Chromadorea</taxon>
        <taxon>Rhabditida</taxon>
        <taxon>Rhabditina</taxon>
        <taxon>Rhabditomorpha</taxon>
        <taxon>Rhabditoidea</taxon>
        <taxon>Rhabditidae</taxon>
        <taxon>Peloderinae</taxon>
        <taxon>Caenorhabditis</taxon>
    </lineage>
</organism>
<name>A0A2G5S9Q4_9PELO</name>
<evidence type="ECO:0000313" key="3">
    <source>
        <dbReference type="EMBL" id="PIC11757.1"/>
    </source>
</evidence>